<reference evidence="2 3" key="1">
    <citation type="submission" date="2018-04" db="EMBL/GenBank/DDBJ databases">
        <title>The genome of golden apple snail Pomacea canaliculata provides insight into stress tolerance and invasive adaptation.</title>
        <authorList>
            <person name="Liu C."/>
            <person name="Liu B."/>
            <person name="Ren Y."/>
            <person name="Zhang Y."/>
            <person name="Wang H."/>
            <person name="Li S."/>
            <person name="Jiang F."/>
            <person name="Yin L."/>
            <person name="Zhang G."/>
            <person name="Qian W."/>
            <person name="Fan W."/>
        </authorList>
    </citation>
    <scope>NUCLEOTIDE SEQUENCE [LARGE SCALE GENOMIC DNA]</scope>
    <source>
        <strain evidence="2">SZHN2017</strain>
        <tissue evidence="2">Muscle</tissue>
    </source>
</reference>
<feature type="region of interest" description="Disordered" evidence="1">
    <location>
        <begin position="1"/>
        <end position="24"/>
    </location>
</feature>
<feature type="compositionally biased region" description="Low complexity" evidence="1">
    <location>
        <begin position="1"/>
        <end position="21"/>
    </location>
</feature>
<evidence type="ECO:0000256" key="1">
    <source>
        <dbReference type="SAM" id="MobiDB-lite"/>
    </source>
</evidence>
<dbReference type="Proteomes" id="UP000245119">
    <property type="component" value="Linkage Group LG6"/>
</dbReference>
<dbReference type="AlphaFoldDB" id="A0A2T7P438"/>
<organism evidence="2 3">
    <name type="scientific">Pomacea canaliculata</name>
    <name type="common">Golden apple snail</name>
    <dbReference type="NCBI Taxonomy" id="400727"/>
    <lineage>
        <taxon>Eukaryota</taxon>
        <taxon>Metazoa</taxon>
        <taxon>Spiralia</taxon>
        <taxon>Lophotrochozoa</taxon>
        <taxon>Mollusca</taxon>
        <taxon>Gastropoda</taxon>
        <taxon>Caenogastropoda</taxon>
        <taxon>Architaenioglossa</taxon>
        <taxon>Ampullarioidea</taxon>
        <taxon>Ampullariidae</taxon>
        <taxon>Pomacea</taxon>
    </lineage>
</organism>
<protein>
    <submittedName>
        <fullName evidence="2">Uncharacterized protein</fullName>
    </submittedName>
</protein>
<gene>
    <name evidence="2" type="ORF">C0Q70_10756</name>
</gene>
<accession>A0A2T7P438</accession>
<dbReference type="EMBL" id="PZQS01000006">
    <property type="protein sequence ID" value="PVD28171.1"/>
    <property type="molecule type" value="Genomic_DNA"/>
</dbReference>
<feature type="region of interest" description="Disordered" evidence="1">
    <location>
        <begin position="47"/>
        <end position="68"/>
    </location>
</feature>
<keyword evidence="3" id="KW-1185">Reference proteome</keyword>
<proteinExistence type="predicted"/>
<evidence type="ECO:0000313" key="3">
    <source>
        <dbReference type="Proteomes" id="UP000245119"/>
    </source>
</evidence>
<comment type="caution">
    <text evidence="2">The sequence shown here is derived from an EMBL/GenBank/DDBJ whole genome shotgun (WGS) entry which is preliminary data.</text>
</comment>
<sequence length="109" mass="12844">MEWLQHPPELQPPQQQSNLQQTVNNSHRKGAYEIARVGLQWILDLVEPHQPPQQQQQPQPAPVEPPQHQAIRRLKKWQKEMLILNFNKCHYPTSDIVLLLAQRTKLPKQ</sequence>
<evidence type="ECO:0000313" key="2">
    <source>
        <dbReference type="EMBL" id="PVD28171.1"/>
    </source>
</evidence>
<name>A0A2T7P438_POMCA</name>